<reference evidence="2" key="2">
    <citation type="journal article" date="2018" name="Nat. Commun.">
        <title>Tailed giant Tupanvirus possesses the most complete translational apparatus of the known virosphere.</title>
        <authorList>
            <person name="Abrahao J."/>
            <person name="Silva L."/>
            <person name="Silva L.S."/>
            <person name="Khalil J.Y.B."/>
            <person name="Rodrigues R."/>
            <person name="Arantes T."/>
            <person name="Assis F."/>
            <person name="Boratto P."/>
            <person name="Andrade M."/>
            <person name="Kroon E.G."/>
            <person name="Ribeiro B."/>
            <person name="Bergier I."/>
            <person name="Seligmann H."/>
            <person name="Ghigo E."/>
            <person name="Colson P."/>
            <person name="Levasseur A."/>
            <person name="Kroemer G."/>
            <person name="Raoult D."/>
            <person name="La Scola B."/>
        </authorList>
    </citation>
    <scope>NUCLEOTIDE SEQUENCE [LARGE SCALE GENOMIC DNA]</scope>
    <source>
        <strain evidence="2">Deep ocean</strain>
    </source>
</reference>
<dbReference type="RefSeq" id="YP_010780438.1">
    <property type="nucleotide sequence ID" value="NC_075038.1"/>
</dbReference>
<feature type="region of interest" description="Disordered" evidence="1">
    <location>
        <begin position="1"/>
        <end position="59"/>
    </location>
</feature>
<protein>
    <submittedName>
        <fullName evidence="2">Mg583 protein</fullName>
    </submittedName>
</protein>
<dbReference type="EMBL" id="MF405918">
    <property type="protein sequence ID" value="QKU33830.1"/>
    <property type="molecule type" value="Genomic_DNA"/>
</dbReference>
<feature type="compositionally biased region" description="Basic and acidic residues" evidence="1">
    <location>
        <begin position="49"/>
        <end position="59"/>
    </location>
</feature>
<evidence type="ECO:0000313" key="2">
    <source>
        <dbReference type="EMBL" id="QKU33830.1"/>
    </source>
</evidence>
<dbReference type="GeneID" id="80517129"/>
<organism evidence="2">
    <name type="scientific">Tupanvirus deep ocean</name>
    <dbReference type="NCBI Taxonomy" id="2126984"/>
    <lineage>
        <taxon>Viruses</taxon>
        <taxon>Varidnaviria</taxon>
        <taxon>Bamfordvirae</taxon>
        <taxon>Nucleocytoviricota</taxon>
        <taxon>Megaviricetes</taxon>
        <taxon>Imitervirales</taxon>
        <taxon>Mimiviridae</taxon>
        <taxon>Megamimivirinae</taxon>
        <taxon>Tupanvirus</taxon>
        <taxon>Tupanvirus altamarinense</taxon>
    </lineage>
</organism>
<sequence length="205" mass="25061">MAETENKNSQDYYTETDENKQKDLENESKENTNEPTSESNNENNDAEELEKLLKQKQELDEIKRQEEEEEKELKKKLEQHIEDVRTNLAMFSKWMKNKKLFDNLYKDFCNDFSPEYRSELFENVCEFFKDESFVTDDILFYWKHLVVHLLKTSKKYKYYLQDLVFDHETHDTNLRLVREKYIFKCFIGEEQLCYFKENGTDYYVS</sequence>
<feature type="compositionally biased region" description="Low complexity" evidence="1">
    <location>
        <begin position="33"/>
        <end position="43"/>
    </location>
</feature>
<feature type="compositionally biased region" description="Basic and acidic residues" evidence="1">
    <location>
        <begin position="17"/>
        <end position="32"/>
    </location>
</feature>
<dbReference type="KEGG" id="vg:80517129"/>
<proteinExistence type="predicted"/>
<evidence type="ECO:0000256" key="1">
    <source>
        <dbReference type="SAM" id="MobiDB-lite"/>
    </source>
</evidence>
<name>A0A6N1NGA6_9VIRU</name>
<reference evidence="2" key="1">
    <citation type="submission" date="2017-06" db="EMBL/GenBank/DDBJ databases">
        <authorList>
            <person name="Assis F.L."/>
            <person name="Abrahao J.S."/>
            <person name="Silva L."/>
            <person name="Khalil J.B."/>
            <person name="Rodrigues R."/>
            <person name="Silva L.S."/>
            <person name="Boratto P."/>
            <person name="Andrade M."/>
            <person name="Kroon E.G."/>
            <person name="Ribeiro B."/>
            <person name="Bergier I."/>
            <person name="Seligmann H."/>
            <person name="Ghigo E."/>
            <person name="Colson P."/>
            <person name="Levasseur A."/>
            <person name="Raoult D."/>
            <person name="Scola B.L."/>
        </authorList>
    </citation>
    <scope>NUCLEOTIDE SEQUENCE</scope>
    <source>
        <strain evidence="2">Deep ocean</strain>
    </source>
</reference>
<accession>A0A6N1NGA6</accession>